<feature type="compositionally biased region" description="Polar residues" evidence="1">
    <location>
        <begin position="37"/>
        <end position="46"/>
    </location>
</feature>
<dbReference type="EMBL" id="BPLR01012570">
    <property type="protein sequence ID" value="GIY54906.1"/>
    <property type="molecule type" value="Genomic_DNA"/>
</dbReference>
<dbReference type="Proteomes" id="UP001054945">
    <property type="component" value="Unassembled WGS sequence"/>
</dbReference>
<feature type="compositionally biased region" description="Basic and acidic residues" evidence="1">
    <location>
        <begin position="51"/>
        <end position="62"/>
    </location>
</feature>
<reference evidence="2 3" key="1">
    <citation type="submission" date="2021-06" db="EMBL/GenBank/DDBJ databases">
        <title>Caerostris extrusa draft genome.</title>
        <authorList>
            <person name="Kono N."/>
            <person name="Arakawa K."/>
        </authorList>
    </citation>
    <scope>NUCLEOTIDE SEQUENCE [LARGE SCALE GENOMIC DNA]</scope>
</reference>
<feature type="region of interest" description="Disordered" evidence="1">
    <location>
        <begin position="37"/>
        <end position="62"/>
    </location>
</feature>
<organism evidence="2 3">
    <name type="scientific">Caerostris extrusa</name>
    <name type="common">Bark spider</name>
    <name type="synonym">Caerostris bankana</name>
    <dbReference type="NCBI Taxonomy" id="172846"/>
    <lineage>
        <taxon>Eukaryota</taxon>
        <taxon>Metazoa</taxon>
        <taxon>Ecdysozoa</taxon>
        <taxon>Arthropoda</taxon>
        <taxon>Chelicerata</taxon>
        <taxon>Arachnida</taxon>
        <taxon>Araneae</taxon>
        <taxon>Araneomorphae</taxon>
        <taxon>Entelegynae</taxon>
        <taxon>Araneoidea</taxon>
        <taxon>Araneidae</taxon>
        <taxon>Caerostris</taxon>
    </lineage>
</organism>
<gene>
    <name evidence="2" type="ORF">CEXT_66031</name>
</gene>
<accession>A0AAV4UAX8</accession>
<name>A0AAV4UAX8_CAEEX</name>
<feature type="non-terminal residue" evidence="2">
    <location>
        <position position="1"/>
    </location>
</feature>
<proteinExistence type="predicted"/>
<sequence>AWVCSRSLCPWGSYQKTGSPDGVGRGELTAQSVKTLVQKSQHQNPGRISPTRHETKTARKNA</sequence>
<keyword evidence="3" id="KW-1185">Reference proteome</keyword>
<protein>
    <submittedName>
        <fullName evidence="2">Uncharacterized protein</fullName>
    </submittedName>
</protein>
<dbReference type="AlphaFoldDB" id="A0AAV4UAX8"/>
<evidence type="ECO:0000313" key="3">
    <source>
        <dbReference type="Proteomes" id="UP001054945"/>
    </source>
</evidence>
<comment type="caution">
    <text evidence="2">The sequence shown here is derived from an EMBL/GenBank/DDBJ whole genome shotgun (WGS) entry which is preliminary data.</text>
</comment>
<evidence type="ECO:0000313" key="2">
    <source>
        <dbReference type="EMBL" id="GIY54906.1"/>
    </source>
</evidence>
<evidence type="ECO:0000256" key="1">
    <source>
        <dbReference type="SAM" id="MobiDB-lite"/>
    </source>
</evidence>